<keyword evidence="1" id="KW-0732">Signal</keyword>
<dbReference type="InterPro" id="IPR029046">
    <property type="entry name" value="LolA/LolB/LppX"/>
</dbReference>
<dbReference type="SUPFAM" id="SSF89392">
    <property type="entry name" value="Prokaryotic lipoproteins and lipoprotein localization factors"/>
    <property type="match status" value="1"/>
</dbReference>
<evidence type="ECO:0000256" key="1">
    <source>
        <dbReference type="SAM" id="SignalP"/>
    </source>
</evidence>
<evidence type="ECO:0000313" key="3">
    <source>
        <dbReference type="Proteomes" id="UP000586947"/>
    </source>
</evidence>
<protein>
    <recommendedName>
        <fullName evidence="4">Lipoprotein</fullName>
    </recommendedName>
</protein>
<evidence type="ECO:0000313" key="2">
    <source>
        <dbReference type="EMBL" id="MBB5481315.1"/>
    </source>
</evidence>
<organism evidence="2 3">
    <name type="scientific">Micromonospora parathelypteridis</name>
    <dbReference type="NCBI Taxonomy" id="1839617"/>
    <lineage>
        <taxon>Bacteria</taxon>
        <taxon>Bacillati</taxon>
        <taxon>Actinomycetota</taxon>
        <taxon>Actinomycetes</taxon>
        <taxon>Micromonosporales</taxon>
        <taxon>Micromonosporaceae</taxon>
        <taxon>Micromonospora</taxon>
    </lineage>
</organism>
<accession>A0A840VX55</accession>
<name>A0A840VX55_9ACTN</name>
<dbReference type="RefSeq" id="WP_184186554.1">
    <property type="nucleotide sequence ID" value="NZ_BMNF01000004.1"/>
</dbReference>
<dbReference type="Gene3D" id="2.50.20.20">
    <property type="match status" value="1"/>
</dbReference>
<sequence length="247" mass="25511">MVRKWMLVGLLALLAGCDSGGNAVPEPAPADPLAQVRAAAAKTAKGSAHVTLSVPNVEVVGDTDPAGKALTLTVTTGTGGETVDSKVRVVGDDAWMTLGSTYLPNLDPTKFIWFPTSEFATASLVHLGDTFDPAGIKGFSAAMTAATRTGEGTYTGTLDFTVAPAKVSRGLLPATAEQLEHHGGVSQSVPYEASVDAQGYLIALTVTLPTFASTARFSDFGKHVKIDKPSAAEVTEVPDGLRRLLAS</sequence>
<keyword evidence="3" id="KW-1185">Reference proteome</keyword>
<dbReference type="AlphaFoldDB" id="A0A840VX55"/>
<gene>
    <name evidence="2" type="ORF">HNR20_005820</name>
</gene>
<feature type="chain" id="PRO_5039307646" description="Lipoprotein" evidence="1">
    <location>
        <begin position="24"/>
        <end position="247"/>
    </location>
</feature>
<proteinExistence type="predicted"/>
<dbReference type="EMBL" id="JACHDP010000001">
    <property type="protein sequence ID" value="MBB5481315.1"/>
    <property type="molecule type" value="Genomic_DNA"/>
</dbReference>
<evidence type="ECO:0008006" key="4">
    <source>
        <dbReference type="Google" id="ProtNLM"/>
    </source>
</evidence>
<comment type="caution">
    <text evidence="2">The sequence shown here is derived from an EMBL/GenBank/DDBJ whole genome shotgun (WGS) entry which is preliminary data.</text>
</comment>
<dbReference type="Proteomes" id="UP000586947">
    <property type="component" value="Unassembled WGS sequence"/>
</dbReference>
<dbReference type="PROSITE" id="PS51257">
    <property type="entry name" value="PROKAR_LIPOPROTEIN"/>
    <property type="match status" value="1"/>
</dbReference>
<feature type="signal peptide" evidence="1">
    <location>
        <begin position="1"/>
        <end position="23"/>
    </location>
</feature>
<reference evidence="2 3" key="1">
    <citation type="submission" date="2020-08" db="EMBL/GenBank/DDBJ databases">
        <title>Sequencing the genomes of 1000 actinobacteria strains.</title>
        <authorList>
            <person name="Klenk H.-P."/>
        </authorList>
    </citation>
    <scope>NUCLEOTIDE SEQUENCE [LARGE SCALE GENOMIC DNA]</scope>
    <source>
        <strain evidence="2 3">DSM 103125</strain>
    </source>
</reference>